<keyword evidence="2 8" id="KW-0997">Cell inner membrane</keyword>
<gene>
    <name evidence="8 12" type="primary">zipA</name>
    <name evidence="12" type="ORF">F0U83_03435</name>
</gene>
<sequence length="471" mass="52544">MDIGLREWLIIGGILVIGLIIFDGWRRMKGHRSTLKMDIDQKFSDIGDDDHNPELPNGGARVKTLEELQREAAYANNSVNEQAQASSAARIDPSFEHMDEIALSDRHAEIIDTHYSEVDVTSAHYGGGDVSANPAEELDPLFDEIPDSLSPVRVAVPTGSIEAEEALAVHPPQQADVVLSSPEPEPEPEPSREHDFSDSQVAHASSLDLEQPITALMRQVSAQAALREDSRKQAQQEMFSEPQASPEPEAKFEPEPVEVISEPVEEPQETLVDRFENEPQALPDTHITEIPVKQKEDIPEQPEQNSLFDEVSLEQARTDRKARESVPEPEEVLVITVVGKQQPLDGQALLQVVLACGLRHGDMNLFHRFEEGIDKGAVQFSMANAVNPGTFDLERMNELSTPGVSFFMSMSEPKDPKNAFECMLATAETVAKHLGGDLLDENRSVMRPQTKAHYRERITEYEMHNRSRRHH</sequence>
<dbReference type="Proteomes" id="UP000324760">
    <property type="component" value="Chromosome"/>
</dbReference>
<evidence type="ECO:0000256" key="9">
    <source>
        <dbReference type="RuleBase" id="RU003612"/>
    </source>
</evidence>
<keyword evidence="1 8" id="KW-1003">Cell membrane</keyword>
<accession>A0A5P1R955</accession>
<dbReference type="InterPro" id="IPR007449">
    <property type="entry name" value="ZipA_FtsZ-bd_C"/>
</dbReference>
<comment type="subunit">
    <text evidence="8">Interacts with FtsZ via their C-terminal domains.</text>
</comment>
<evidence type="ECO:0000256" key="10">
    <source>
        <dbReference type="SAM" id="MobiDB-lite"/>
    </source>
</evidence>
<comment type="function">
    <text evidence="8 9">Essential cell division protein that stabilizes the FtsZ protofilaments by cross-linking them and that serves as a cytoplasmic membrane anchor for the Z ring. Also required for the recruitment to the septal ring of downstream cell division proteins.</text>
</comment>
<dbReference type="GO" id="GO:0043093">
    <property type="term" value="P:FtsZ-dependent cytokinesis"/>
    <property type="evidence" value="ECO:0007669"/>
    <property type="project" value="UniProtKB-UniRule"/>
</dbReference>
<dbReference type="PANTHER" id="PTHR38685">
    <property type="entry name" value="CELL DIVISION PROTEIN ZIPA"/>
    <property type="match status" value="1"/>
</dbReference>
<dbReference type="OrthoDB" id="7054914at2"/>
<dbReference type="HAMAP" id="MF_00509">
    <property type="entry name" value="ZipA"/>
    <property type="match status" value="1"/>
</dbReference>
<feature type="transmembrane region" description="Helical" evidence="8">
    <location>
        <begin position="6"/>
        <end position="25"/>
    </location>
</feature>
<keyword evidence="5 8" id="KW-1133">Transmembrane helix</keyword>
<dbReference type="InterPro" id="IPR036765">
    <property type="entry name" value="ZipA_FtsZ-bd_C_sf"/>
</dbReference>
<evidence type="ECO:0000313" key="13">
    <source>
        <dbReference type="Proteomes" id="UP000324760"/>
    </source>
</evidence>
<keyword evidence="7 8" id="KW-0131">Cell cycle</keyword>
<dbReference type="InterPro" id="IPR011919">
    <property type="entry name" value="Cell_div_ZipA"/>
</dbReference>
<dbReference type="EMBL" id="CP043869">
    <property type="protein sequence ID" value="QEQ95831.1"/>
    <property type="molecule type" value="Genomic_DNA"/>
</dbReference>
<dbReference type="SMART" id="SM00771">
    <property type="entry name" value="ZipA_C"/>
    <property type="match status" value="1"/>
</dbReference>
<protein>
    <recommendedName>
        <fullName evidence="8 9">Cell division protein ZipA</fullName>
    </recommendedName>
</protein>
<feature type="region of interest" description="Disordered" evidence="10">
    <location>
        <begin position="168"/>
        <end position="201"/>
    </location>
</feature>
<evidence type="ECO:0000259" key="11">
    <source>
        <dbReference type="SMART" id="SM00771"/>
    </source>
</evidence>
<keyword evidence="4 8" id="KW-0812">Transmembrane</keyword>
<evidence type="ECO:0000256" key="4">
    <source>
        <dbReference type="ARBA" id="ARBA00022692"/>
    </source>
</evidence>
<evidence type="ECO:0000256" key="1">
    <source>
        <dbReference type="ARBA" id="ARBA00022475"/>
    </source>
</evidence>
<evidence type="ECO:0000256" key="6">
    <source>
        <dbReference type="ARBA" id="ARBA00023136"/>
    </source>
</evidence>
<evidence type="ECO:0000313" key="12">
    <source>
        <dbReference type="EMBL" id="QEQ95831.1"/>
    </source>
</evidence>
<dbReference type="Gene3D" id="3.30.1400.10">
    <property type="entry name" value="ZipA, C-terminal FtsZ-binding domain"/>
    <property type="match status" value="1"/>
</dbReference>
<dbReference type="GO" id="GO:0032153">
    <property type="term" value="C:cell division site"/>
    <property type="evidence" value="ECO:0007669"/>
    <property type="project" value="UniProtKB-UniRule"/>
</dbReference>
<dbReference type="GO" id="GO:0005886">
    <property type="term" value="C:plasma membrane"/>
    <property type="evidence" value="ECO:0007669"/>
    <property type="project" value="UniProtKB-SubCell"/>
</dbReference>
<comment type="similarity">
    <text evidence="8 9">Belongs to the ZipA family.</text>
</comment>
<keyword evidence="3 8" id="KW-0132">Cell division</keyword>
<reference evidence="12 13" key="1">
    <citation type="journal article" date="2019" name="Biochem. Eng. J.">
        <title>Metabolic engineering of the marine bacteria Neptunomonas concharum for the production of acetoin and meso-2,3-butanediol from acetate.</title>
        <authorList>
            <person name="Li W."/>
            <person name="Pu N."/>
            <person name="Liu C.-X."/>
            <person name="Yuan Q.-P."/>
            <person name="Li Z.-J."/>
        </authorList>
    </citation>
    <scope>NUCLEOTIDE SEQUENCE [LARGE SCALE GENOMIC DNA]</scope>
    <source>
        <strain evidence="12 13">JCM17730</strain>
    </source>
</reference>
<name>A0A5P1R955_9GAMM</name>
<evidence type="ECO:0000256" key="7">
    <source>
        <dbReference type="ARBA" id="ARBA00023306"/>
    </source>
</evidence>
<comment type="subcellular location">
    <subcellularLocation>
        <location evidence="8">Cell inner membrane</location>
        <topology evidence="8">Single-pass type I membrane protein</topology>
    </subcellularLocation>
    <text evidence="8">Localizes to the Z ring in an FtsZ-dependent manner.</text>
</comment>
<proteinExistence type="inferred from homology"/>
<dbReference type="KEGG" id="ncu:F0U83_03435"/>
<dbReference type="Pfam" id="PF04354">
    <property type="entry name" value="ZipA_C"/>
    <property type="match status" value="1"/>
</dbReference>
<dbReference type="SUPFAM" id="SSF64383">
    <property type="entry name" value="Cell-division protein ZipA, C-terminal domain"/>
    <property type="match status" value="1"/>
</dbReference>
<dbReference type="RefSeq" id="WP_138986535.1">
    <property type="nucleotide sequence ID" value="NZ_CP043869.1"/>
</dbReference>
<dbReference type="AlphaFoldDB" id="A0A5P1R955"/>
<evidence type="ECO:0000256" key="2">
    <source>
        <dbReference type="ARBA" id="ARBA00022519"/>
    </source>
</evidence>
<evidence type="ECO:0000256" key="3">
    <source>
        <dbReference type="ARBA" id="ARBA00022618"/>
    </source>
</evidence>
<dbReference type="PANTHER" id="PTHR38685:SF1">
    <property type="entry name" value="CELL DIVISION PROTEIN ZIPA"/>
    <property type="match status" value="1"/>
</dbReference>
<dbReference type="NCBIfam" id="TIGR02205">
    <property type="entry name" value="septum_zipA"/>
    <property type="match status" value="1"/>
</dbReference>
<feature type="domain" description="ZipA C-terminal FtsZ-binding" evidence="11">
    <location>
        <begin position="329"/>
        <end position="458"/>
    </location>
</feature>
<evidence type="ECO:0000256" key="5">
    <source>
        <dbReference type="ARBA" id="ARBA00022989"/>
    </source>
</evidence>
<dbReference type="GO" id="GO:0000917">
    <property type="term" value="P:division septum assembly"/>
    <property type="evidence" value="ECO:0007669"/>
    <property type="project" value="TreeGrafter"/>
</dbReference>
<organism evidence="12 13">
    <name type="scientific">Neptunomonas concharum</name>
    <dbReference type="NCBI Taxonomy" id="1031538"/>
    <lineage>
        <taxon>Bacteria</taxon>
        <taxon>Pseudomonadati</taxon>
        <taxon>Pseudomonadota</taxon>
        <taxon>Gammaproteobacteria</taxon>
        <taxon>Oceanospirillales</taxon>
        <taxon>Oceanospirillaceae</taxon>
        <taxon>Neptunomonas</taxon>
    </lineage>
</organism>
<evidence type="ECO:0000256" key="8">
    <source>
        <dbReference type="HAMAP-Rule" id="MF_00509"/>
    </source>
</evidence>
<feature type="region of interest" description="Disordered" evidence="10">
    <location>
        <begin position="224"/>
        <end position="251"/>
    </location>
</feature>
<keyword evidence="13" id="KW-1185">Reference proteome</keyword>
<keyword evidence="6 8" id="KW-0472">Membrane</keyword>